<dbReference type="Pfam" id="PF22751">
    <property type="entry name" value="DUF488-N3a"/>
    <property type="match status" value="1"/>
</dbReference>
<proteinExistence type="predicted"/>
<feature type="domain" description="DUF488" evidence="1">
    <location>
        <begin position="4"/>
        <end position="101"/>
    </location>
</feature>
<dbReference type="InterPro" id="IPR054495">
    <property type="entry name" value="DUF488-N3a"/>
</dbReference>
<dbReference type="AlphaFoldDB" id="A0A1G9ISG6"/>
<reference evidence="2 3" key="1">
    <citation type="submission" date="2016-10" db="EMBL/GenBank/DDBJ databases">
        <authorList>
            <person name="de Groot N.N."/>
        </authorList>
    </citation>
    <scope>NUCLEOTIDE SEQUENCE [LARGE SCALE GENOMIC DNA]</scope>
    <source>
        <strain evidence="2 3">SLAS-1</strain>
    </source>
</reference>
<organism evidence="2 3">
    <name type="scientific">Halarsenatibacter silvermanii</name>
    <dbReference type="NCBI Taxonomy" id="321763"/>
    <lineage>
        <taxon>Bacteria</taxon>
        <taxon>Bacillati</taxon>
        <taxon>Bacillota</taxon>
        <taxon>Clostridia</taxon>
        <taxon>Halanaerobiales</taxon>
        <taxon>Halarsenatibacteraceae</taxon>
        <taxon>Halarsenatibacter</taxon>
    </lineage>
</organism>
<keyword evidence="3" id="KW-1185">Reference proteome</keyword>
<accession>A0A1G9ISG6</accession>
<evidence type="ECO:0000259" key="1">
    <source>
        <dbReference type="Pfam" id="PF22751"/>
    </source>
</evidence>
<dbReference type="RefSeq" id="WP_200769671.1">
    <property type="nucleotide sequence ID" value="NZ_FNGO01000003.1"/>
</dbReference>
<sequence>MLKVYTAPMNYNGDKKTLDVTVKSGEETFAPTWAMVMKTKKGEMSWAEYKKKYYEKMRESYRQNRERWQDLLEQEEIVLLCYCSSPESCHRRLLADMLVEAGAEYRGELAGGSEGNSNSRSNM</sequence>
<evidence type="ECO:0000313" key="3">
    <source>
        <dbReference type="Proteomes" id="UP000199476"/>
    </source>
</evidence>
<name>A0A1G9ISG6_9FIRM</name>
<dbReference type="EMBL" id="FNGO01000003">
    <property type="protein sequence ID" value="SDL27923.1"/>
    <property type="molecule type" value="Genomic_DNA"/>
</dbReference>
<evidence type="ECO:0000313" key="2">
    <source>
        <dbReference type="EMBL" id="SDL27923.1"/>
    </source>
</evidence>
<dbReference type="STRING" id="321763.SAMN04488692_10347"/>
<gene>
    <name evidence="2" type="ORF">SAMN04488692_10347</name>
</gene>
<protein>
    <recommendedName>
        <fullName evidence="1">DUF488 domain-containing protein</fullName>
    </recommendedName>
</protein>
<dbReference type="Proteomes" id="UP000199476">
    <property type="component" value="Unassembled WGS sequence"/>
</dbReference>